<protein>
    <submittedName>
        <fullName evidence="2">Uncharacterized protein</fullName>
    </submittedName>
</protein>
<name>A0A4Z2FM49_9TELE</name>
<keyword evidence="3" id="KW-1185">Reference proteome</keyword>
<dbReference type="Proteomes" id="UP000314294">
    <property type="component" value="Unassembled WGS sequence"/>
</dbReference>
<sequence length="122" mass="13047">MGKQAGQGGGGEESGRALLLNTEQRIRDDPKTPLSVPGGIGMQHTVMQRVPQAAAPSRLLIRLTLWAGEREGRRHMARRASRDSAAPWGPRYGTWCPPPPPTNHLRAAVVLAPGGISGNRSN</sequence>
<comment type="caution">
    <text evidence="2">The sequence shown here is derived from an EMBL/GenBank/DDBJ whole genome shotgun (WGS) entry which is preliminary data.</text>
</comment>
<feature type="region of interest" description="Disordered" evidence="1">
    <location>
        <begin position="72"/>
        <end position="94"/>
    </location>
</feature>
<proteinExistence type="predicted"/>
<dbReference type="EMBL" id="SRLO01001050">
    <property type="protein sequence ID" value="TNN42239.1"/>
    <property type="molecule type" value="Genomic_DNA"/>
</dbReference>
<reference evidence="2 3" key="1">
    <citation type="submission" date="2019-03" db="EMBL/GenBank/DDBJ databases">
        <title>First draft genome of Liparis tanakae, snailfish: a comprehensive survey of snailfish specific genes.</title>
        <authorList>
            <person name="Kim W."/>
            <person name="Song I."/>
            <person name="Jeong J.-H."/>
            <person name="Kim D."/>
            <person name="Kim S."/>
            <person name="Ryu S."/>
            <person name="Song J.Y."/>
            <person name="Lee S.K."/>
        </authorList>
    </citation>
    <scope>NUCLEOTIDE SEQUENCE [LARGE SCALE GENOMIC DNA]</scope>
    <source>
        <tissue evidence="2">Muscle</tissue>
    </source>
</reference>
<organism evidence="2 3">
    <name type="scientific">Liparis tanakae</name>
    <name type="common">Tanaka's snailfish</name>
    <dbReference type="NCBI Taxonomy" id="230148"/>
    <lineage>
        <taxon>Eukaryota</taxon>
        <taxon>Metazoa</taxon>
        <taxon>Chordata</taxon>
        <taxon>Craniata</taxon>
        <taxon>Vertebrata</taxon>
        <taxon>Euteleostomi</taxon>
        <taxon>Actinopterygii</taxon>
        <taxon>Neopterygii</taxon>
        <taxon>Teleostei</taxon>
        <taxon>Neoteleostei</taxon>
        <taxon>Acanthomorphata</taxon>
        <taxon>Eupercaria</taxon>
        <taxon>Perciformes</taxon>
        <taxon>Cottioidei</taxon>
        <taxon>Cottales</taxon>
        <taxon>Liparidae</taxon>
        <taxon>Liparis</taxon>
    </lineage>
</organism>
<evidence type="ECO:0000313" key="3">
    <source>
        <dbReference type="Proteomes" id="UP000314294"/>
    </source>
</evidence>
<evidence type="ECO:0000256" key="1">
    <source>
        <dbReference type="SAM" id="MobiDB-lite"/>
    </source>
</evidence>
<accession>A0A4Z2FM49</accession>
<gene>
    <name evidence="2" type="ORF">EYF80_047579</name>
</gene>
<evidence type="ECO:0000313" key="2">
    <source>
        <dbReference type="EMBL" id="TNN42239.1"/>
    </source>
</evidence>
<dbReference type="AlphaFoldDB" id="A0A4Z2FM49"/>